<dbReference type="InterPro" id="IPR036913">
    <property type="entry name" value="YegP-like_sf"/>
</dbReference>
<feature type="domain" description="DUF1508" evidence="3">
    <location>
        <begin position="10"/>
        <end position="57"/>
    </location>
</feature>
<dbReference type="Proteomes" id="UP000018460">
    <property type="component" value="Unassembled WGS sequence"/>
</dbReference>
<comment type="similarity">
    <text evidence="1">Belongs to the UPF0339 family. Duplicated subfamily.</text>
</comment>
<proteinExistence type="inferred from homology"/>
<evidence type="ECO:0000313" key="4">
    <source>
        <dbReference type="EMBL" id="ENV83833.1"/>
    </source>
</evidence>
<keyword evidence="5" id="KW-1185">Reference proteome</keyword>
<evidence type="ECO:0000256" key="1">
    <source>
        <dbReference type="ARBA" id="ARBA00007576"/>
    </source>
</evidence>
<dbReference type="Gene3D" id="2.30.29.80">
    <property type="match status" value="1"/>
</dbReference>
<dbReference type="PANTHER" id="PTHR40606:SF1">
    <property type="entry name" value="UPF0339 PROTEIN YEGP"/>
    <property type="match status" value="1"/>
</dbReference>
<protein>
    <submittedName>
        <fullName evidence="4">UPF0339 protein</fullName>
    </submittedName>
</protein>
<reference evidence="4 5" key="1">
    <citation type="submission" date="2013-02" db="EMBL/GenBank/DDBJ databases">
        <title>The Genome Sequence of Acinetobacter bouvetii CIP 107468.</title>
        <authorList>
            <consortium name="The Broad Institute Genome Sequencing Platform"/>
            <consortium name="The Broad Institute Genome Sequencing Center for Infectious Disease"/>
            <person name="Cerqueira G."/>
            <person name="Feldgarden M."/>
            <person name="Courvalin P."/>
            <person name="Perichon B."/>
            <person name="Grillot-Courvalin C."/>
            <person name="Clermont D."/>
            <person name="Rocha E."/>
            <person name="Yoon E.-J."/>
            <person name="Nemec A."/>
            <person name="Walker B."/>
            <person name="Young S.K."/>
            <person name="Zeng Q."/>
            <person name="Gargeya S."/>
            <person name="Fitzgerald M."/>
            <person name="Haas B."/>
            <person name="Abouelleil A."/>
            <person name="Alvarado L."/>
            <person name="Arachchi H.M."/>
            <person name="Berlin A.M."/>
            <person name="Chapman S.B."/>
            <person name="Dewar J."/>
            <person name="Goldberg J."/>
            <person name="Griggs A."/>
            <person name="Gujja S."/>
            <person name="Hansen M."/>
            <person name="Howarth C."/>
            <person name="Imamovic A."/>
            <person name="Larimer J."/>
            <person name="McCowan C."/>
            <person name="Murphy C."/>
            <person name="Neiman D."/>
            <person name="Pearson M."/>
            <person name="Priest M."/>
            <person name="Roberts A."/>
            <person name="Saif S."/>
            <person name="Shea T."/>
            <person name="Sisk P."/>
            <person name="Sykes S."/>
            <person name="Wortman J."/>
            <person name="Nusbaum C."/>
            <person name="Birren B."/>
        </authorList>
    </citation>
    <scope>NUCLEOTIDE SEQUENCE [LARGE SCALE GENOMIC DNA]</scope>
    <source>
        <strain evidence="4 5">CIP 107468</strain>
    </source>
</reference>
<dbReference type="SUPFAM" id="SSF160113">
    <property type="entry name" value="YegP-like"/>
    <property type="match status" value="2"/>
</dbReference>
<name>N9DTM5_9GAMM</name>
<evidence type="ECO:0000259" key="3">
    <source>
        <dbReference type="Pfam" id="PF07411"/>
    </source>
</evidence>
<dbReference type="InterPro" id="IPR010879">
    <property type="entry name" value="DUF1508"/>
</dbReference>
<comment type="caution">
    <text evidence="4">The sequence shown here is derived from an EMBL/GenBank/DDBJ whole genome shotgun (WGS) entry which is preliminary data.</text>
</comment>
<gene>
    <name evidence="4" type="ORF">F941_00665</name>
</gene>
<dbReference type="InterPro" id="IPR051141">
    <property type="entry name" value="UPF0339_domain"/>
</dbReference>
<dbReference type="AlphaFoldDB" id="N9DTM5"/>
<dbReference type="EMBL" id="APQD01000005">
    <property type="protein sequence ID" value="ENV83833.1"/>
    <property type="molecule type" value="Genomic_DNA"/>
</dbReference>
<dbReference type="eggNOG" id="COG3422">
    <property type="taxonomic scope" value="Bacteria"/>
</dbReference>
<organism evidence="4 5">
    <name type="scientific">Acinetobacter bouvetii DSM 14964 = CIP 107468</name>
    <dbReference type="NCBI Taxonomy" id="1120925"/>
    <lineage>
        <taxon>Bacteria</taxon>
        <taxon>Pseudomonadati</taxon>
        <taxon>Pseudomonadota</taxon>
        <taxon>Gammaproteobacteria</taxon>
        <taxon>Moraxellales</taxon>
        <taxon>Moraxellaceae</taxon>
        <taxon>Acinetobacter</taxon>
    </lineage>
</organism>
<feature type="domain" description="DUF1508" evidence="3">
    <location>
        <begin position="61"/>
        <end position="108"/>
    </location>
</feature>
<sequence>MAGWYELSQASDGQFRFVLKAGNGEVILTSELYKAKASAHNGIESVQKNSSDDSRYERLEAKNGKPYFNLKAANHQIIGTSQFYGSEQSRDKGIESVKNNGGSETIKDLIG</sequence>
<evidence type="ECO:0000256" key="2">
    <source>
        <dbReference type="SAM" id="MobiDB-lite"/>
    </source>
</evidence>
<accession>N9DTM5</accession>
<dbReference type="PANTHER" id="PTHR40606">
    <property type="match status" value="1"/>
</dbReference>
<evidence type="ECO:0000313" key="5">
    <source>
        <dbReference type="Proteomes" id="UP000018460"/>
    </source>
</evidence>
<feature type="region of interest" description="Disordered" evidence="2">
    <location>
        <begin position="87"/>
        <end position="111"/>
    </location>
</feature>
<dbReference type="PATRIC" id="fig|1120925.3.peg.722"/>
<dbReference type="RefSeq" id="WP_005007899.1">
    <property type="nucleotide sequence ID" value="NZ_KB849726.1"/>
</dbReference>
<dbReference type="OrthoDB" id="9802792at2"/>
<dbReference type="Pfam" id="PF07411">
    <property type="entry name" value="DUF1508"/>
    <property type="match status" value="2"/>
</dbReference>